<organism evidence="4 5">
    <name type="scientific">Arthrobacter methylotrophus</name>
    <dbReference type="NCBI Taxonomy" id="121291"/>
    <lineage>
        <taxon>Bacteria</taxon>
        <taxon>Bacillati</taxon>
        <taxon>Actinomycetota</taxon>
        <taxon>Actinomycetes</taxon>
        <taxon>Micrococcales</taxon>
        <taxon>Micrococcaceae</taxon>
        <taxon>Arthrobacter</taxon>
    </lineage>
</organism>
<feature type="transmembrane region" description="Helical" evidence="2">
    <location>
        <begin position="39"/>
        <end position="58"/>
    </location>
</feature>
<keyword evidence="2" id="KW-0472">Membrane</keyword>
<evidence type="ECO:0000256" key="1">
    <source>
        <dbReference type="SAM" id="MobiDB-lite"/>
    </source>
</evidence>
<proteinExistence type="predicted"/>
<protein>
    <submittedName>
        <fullName evidence="4">DUF1524 domain-containing protein</fullName>
    </submittedName>
</protein>
<dbReference type="EMBL" id="JBHMBH010000036">
    <property type="protein sequence ID" value="MFB9715614.1"/>
    <property type="molecule type" value="Genomic_DNA"/>
</dbReference>
<keyword evidence="5" id="KW-1185">Reference proteome</keyword>
<reference evidence="4 5" key="1">
    <citation type="submission" date="2024-09" db="EMBL/GenBank/DDBJ databases">
        <authorList>
            <person name="Sun Q."/>
            <person name="Mori K."/>
        </authorList>
    </citation>
    <scope>NUCLEOTIDE SEQUENCE [LARGE SCALE GENOMIC DNA]</scope>
    <source>
        <strain evidence="4 5">JCM 13519</strain>
    </source>
</reference>
<dbReference type="PANTHER" id="PTHR24094">
    <property type="entry name" value="SECRETED PROTEIN"/>
    <property type="match status" value="1"/>
</dbReference>
<feature type="compositionally biased region" description="Low complexity" evidence="1">
    <location>
        <begin position="111"/>
        <end position="129"/>
    </location>
</feature>
<feature type="region of interest" description="Disordered" evidence="1">
    <location>
        <begin position="111"/>
        <end position="134"/>
    </location>
</feature>
<comment type="caution">
    <text evidence="4">The sequence shown here is derived from an EMBL/GenBank/DDBJ whole genome shotgun (WGS) entry which is preliminary data.</text>
</comment>
<sequence>MSNHTPPGRFRLPTSTICTGIVALLLLFVSIFATGFGGFLIMLALIGLITGLYIAATGRRSWAMVPGGRRAGAIILSCTLVLFILGATLSPKKPQDSLDASSAAAAARLATATASPTRASTPTSTPSQTGEPLDPDIVTELATTASYTAPNAQPAYASKAVDLLSTLAVKGRAPMTGYDRSQFGQAWADVDRNGCDTRNDILKRDLTQLSYTNSLPCKVQTGTLADPYTGKSIGFVRGTSTSAAVQIDHVVALGDAWQKGAQQLSLEQRTAFANDPLNLQATDGPTNVQKGDGDTATWLPPNKSFRCDYVARQISVKATYNLWVTQAEHDAMANVLADCPNQTAPTNAKAPATPSPAAPAQDAAPAPAAPAPAPVQAPAPAPVQAPAPAPVQAPAPAPAPVPGGGATAQCNDGTLSYSANHQGTCSHHGGVAIWYK</sequence>
<feature type="transmembrane region" description="Helical" evidence="2">
    <location>
        <begin position="70"/>
        <end position="89"/>
    </location>
</feature>
<gene>
    <name evidence="4" type="ORF">ACFFPI_16045</name>
</gene>
<evidence type="ECO:0000259" key="3">
    <source>
        <dbReference type="Pfam" id="PF07510"/>
    </source>
</evidence>
<feature type="region of interest" description="Disordered" evidence="1">
    <location>
        <begin position="344"/>
        <end position="405"/>
    </location>
</feature>
<dbReference type="InterPro" id="IPR011089">
    <property type="entry name" value="GmrSD_C"/>
</dbReference>
<dbReference type="Pfam" id="PF07510">
    <property type="entry name" value="GmrSD_C"/>
    <property type="match status" value="1"/>
</dbReference>
<keyword evidence="2" id="KW-0812">Transmembrane</keyword>
<accession>A0ABV5UTR2</accession>
<dbReference type="PANTHER" id="PTHR24094:SF15">
    <property type="entry name" value="AMP-DEPENDENT SYNTHETASE_LIGASE DOMAIN-CONTAINING PROTEIN-RELATED"/>
    <property type="match status" value="1"/>
</dbReference>
<dbReference type="Pfam" id="PF12587">
    <property type="entry name" value="DUF3761"/>
    <property type="match status" value="1"/>
</dbReference>
<dbReference type="Proteomes" id="UP001589536">
    <property type="component" value="Unassembled WGS sequence"/>
</dbReference>
<name>A0ABV5UTR2_9MICC</name>
<dbReference type="RefSeq" id="WP_345050552.1">
    <property type="nucleotide sequence ID" value="NZ_BAABED010000001.1"/>
</dbReference>
<evidence type="ECO:0000256" key="2">
    <source>
        <dbReference type="SAM" id="Phobius"/>
    </source>
</evidence>
<feature type="domain" description="GmrSD restriction endonucleases C-terminal" evidence="3">
    <location>
        <begin position="196"/>
        <end position="334"/>
    </location>
</feature>
<evidence type="ECO:0000313" key="5">
    <source>
        <dbReference type="Proteomes" id="UP001589536"/>
    </source>
</evidence>
<keyword evidence="2" id="KW-1133">Transmembrane helix</keyword>
<feature type="transmembrane region" description="Helical" evidence="2">
    <location>
        <begin position="12"/>
        <end position="33"/>
    </location>
</feature>
<feature type="compositionally biased region" description="Pro residues" evidence="1">
    <location>
        <begin position="367"/>
        <end position="401"/>
    </location>
</feature>
<evidence type="ECO:0000313" key="4">
    <source>
        <dbReference type="EMBL" id="MFB9715614.1"/>
    </source>
</evidence>
<dbReference type="InterPro" id="IPR022236">
    <property type="entry name" value="DUF3761"/>
</dbReference>